<protein>
    <submittedName>
        <fullName evidence="2">DUF4157 domain-containing protein</fullName>
    </submittedName>
</protein>
<dbReference type="Pfam" id="PF13699">
    <property type="entry name" value="eCIS_core"/>
    <property type="match status" value="1"/>
</dbReference>
<organism evidence="2 3">
    <name type="scientific">Massilia horti</name>
    <dbReference type="NCBI Taxonomy" id="2562153"/>
    <lineage>
        <taxon>Bacteria</taxon>
        <taxon>Pseudomonadati</taxon>
        <taxon>Pseudomonadota</taxon>
        <taxon>Betaproteobacteria</taxon>
        <taxon>Burkholderiales</taxon>
        <taxon>Oxalobacteraceae</taxon>
        <taxon>Telluria group</taxon>
        <taxon>Massilia</taxon>
    </lineage>
</organism>
<dbReference type="OrthoDB" id="7387101at2"/>
<evidence type="ECO:0000313" key="2">
    <source>
        <dbReference type="EMBL" id="TFW31750.1"/>
    </source>
</evidence>
<accession>A0A4Y9T469</accession>
<dbReference type="EMBL" id="SPUM01000081">
    <property type="protein sequence ID" value="TFW31750.1"/>
    <property type="molecule type" value="Genomic_DNA"/>
</dbReference>
<dbReference type="Proteomes" id="UP000297258">
    <property type="component" value="Unassembled WGS sequence"/>
</dbReference>
<comment type="caution">
    <text evidence="2">The sequence shown here is derived from an EMBL/GenBank/DDBJ whole genome shotgun (WGS) entry which is preliminary data.</text>
</comment>
<evidence type="ECO:0000259" key="1">
    <source>
        <dbReference type="Pfam" id="PF13699"/>
    </source>
</evidence>
<dbReference type="GO" id="GO:0008237">
    <property type="term" value="F:metallopeptidase activity"/>
    <property type="evidence" value="ECO:0007669"/>
    <property type="project" value="InterPro"/>
</dbReference>
<dbReference type="InterPro" id="IPR024079">
    <property type="entry name" value="MetalloPept_cat_dom_sf"/>
</dbReference>
<dbReference type="AlphaFoldDB" id="A0A4Y9T469"/>
<keyword evidence="3" id="KW-1185">Reference proteome</keyword>
<dbReference type="InterPro" id="IPR025295">
    <property type="entry name" value="eCIS_core_dom"/>
</dbReference>
<name>A0A4Y9T469_9BURK</name>
<sequence>MNKSTLARQLAAPKFSPAIPVQLRRKCSCGAHTVAGATCATCANKRPGVQSRLAIGASGDPLEVEADRIAAQVLSTPGKNVVGRAGPSIQRVFGPSGKEAERAPVSVDRVLASSGVPLAPPLQQDMEKRFSHDFSRVRVHADVAAERSARDVGANAYTAGHHIAFGAGRFAPATHEGQRLLAHELAHVVQQSRNGSSAMPTVMQRDTAGGGATEFQDQVTTVSRPPGEPGIVEGTIARTETFPASGATPAKDETVGEMHVSFDPSDCSVTLPYGYKFVQAARAAQEPICADPPPTTAVPPLAAAAFNRLKANMLEYVNRGLNGWFNVRLSGNACPTGCSGRPLPIRVQAREDDARPDTTINVVNRSGRADSGTICAGSFDPSTLMHEAGHQILGVGDEYLETNEHYRASKPEWFRPERVRRDYSTMGPEEQTRFAMFHERHFNAVKVFLEGAFPGCSATLEALPRPVIPDYRINLGVGYASLGGAPGEFFAAGLRIGIPLDRLRRWEVVVGPQFTAISARGESITNAFLLGARLGMERSTGEAGHGFVAEAFGEAGYGRFSSGIGAASHSSGAPYGALGLSAGYRTPMLDGMRFDFRLESAAGTALGAEDPERSRWFRLGVTVGTQF</sequence>
<proteinExistence type="predicted"/>
<gene>
    <name evidence="2" type="ORF">E4O92_12425</name>
</gene>
<dbReference type="RefSeq" id="WP_135190090.1">
    <property type="nucleotide sequence ID" value="NZ_SPUM01000081.1"/>
</dbReference>
<feature type="domain" description="eCIS core" evidence="1">
    <location>
        <begin position="117"/>
        <end position="194"/>
    </location>
</feature>
<reference evidence="2 3" key="1">
    <citation type="submission" date="2019-03" db="EMBL/GenBank/DDBJ databases">
        <title>Draft genome of Massilia hortus sp. nov., a novel bacterial species of the Oxalobacteraceae family.</title>
        <authorList>
            <person name="Peta V."/>
            <person name="Raths R."/>
            <person name="Bucking H."/>
        </authorList>
    </citation>
    <scope>NUCLEOTIDE SEQUENCE [LARGE SCALE GENOMIC DNA]</scope>
    <source>
        <strain evidence="2 3">ONC3</strain>
    </source>
</reference>
<dbReference type="Gene3D" id="3.40.390.10">
    <property type="entry name" value="Collagenase (Catalytic Domain)"/>
    <property type="match status" value="1"/>
</dbReference>
<evidence type="ECO:0000313" key="3">
    <source>
        <dbReference type="Proteomes" id="UP000297258"/>
    </source>
</evidence>